<feature type="domain" description="Teneurin-like YD-shell" evidence="4">
    <location>
        <begin position="214"/>
        <end position="285"/>
    </location>
</feature>
<organism evidence="5 6">
    <name type="scientific">Sessilibacter corallicola</name>
    <dbReference type="NCBI Taxonomy" id="2904075"/>
    <lineage>
        <taxon>Bacteria</taxon>
        <taxon>Pseudomonadati</taxon>
        <taxon>Pseudomonadota</taxon>
        <taxon>Gammaproteobacteria</taxon>
        <taxon>Cellvibrionales</taxon>
        <taxon>Cellvibrionaceae</taxon>
        <taxon>Sessilibacter</taxon>
    </lineage>
</organism>
<evidence type="ECO:0000256" key="1">
    <source>
        <dbReference type="ARBA" id="ARBA00022737"/>
    </source>
</evidence>
<keyword evidence="1" id="KW-0677">Repeat</keyword>
<proteinExistence type="predicted"/>
<dbReference type="Pfam" id="PF25023">
    <property type="entry name" value="TEN_YD-shell"/>
    <property type="match status" value="1"/>
</dbReference>
<evidence type="ECO:0000259" key="3">
    <source>
        <dbReference type="Pfam" id="PF03527"/>
    </source>
</evidence>
<name>A0ABQ0A8L6_9GAMM</name>
<dbReference type="InterPro" id="IPR001826">
    <property type="entry name" value="RHS"/>
</dbReference>
<evidence type="ECO:0000256" key="2">
    <source>
        <dbReference type="SAM" id="MobiDB-lite"/>
    </source>
</evidence>
<dbReference type="NCBIfam" id="TIGR01643">
    <property type="entry name" value="YD_repeat_2x"/>
    <property type="match status" value="7"/>
</dbReference>
<comment type="caution">
    <text evidence="5">The sequence shown here is derived from an EMBL/GenBank/DDBJ whole genome shotgun (WGS) entry which is preliminary data.</text>
</comment>
<dbReference type="InterPro" id="IPR031325">
    <property type="entry name" value="RHS_repeat"/>
</dbReference>
<dbReference type="PRINTS" id="PR00394">
    <property type="entry name" value="RHSPROTEIN"/>
</dbReference>
<dbReference type="Pfam" id="PF05593">
    <property type="entry name" value="RHS_repeat"/>
    <property type="match status" value="3"/>
</dbReference>
<evidence type="ECO:0000313" key="5">
    <source>
        <dbReference type="EMBL" id="GAA6167983.1"/>
    </source>
</evidence>
<dbReference type="NCBIfam" id="TIGR03696">
    <property type="entry name" value="Rhs_assc_core"/>
    <property type="match status" value="1"/>
</dbReference>
<dbReference type="PANTHER" id="PTHR32305">
    <property type="match status" value="1"/>
</dbReference>
<dbReference type="Proteomes" id="UP001465153">
    <property type="component" value="Unassembled WGS sequence"/>
</dbReference>
<evidence type="ECO:0000313" key="6">
    <source>
        <dbReference type="Proteomes" id="UP001465153"/>
    </source>
</evidence>
<dbReference type="EMBL" id="BAABWN010000005">
    <property type="protein sequence ID" value="GAA6167983.1"/>
    <property type="molecule type" value="Genomic_DNA"/>
</dbReference>
<sequence>MPIQITRVGRDGYSISQLLNWDERGQLIEEIKPDGQTTQYQYDDLGNITGVTTPVGTHQYRYDSRGNVTLAIDPTGGVTRFAYNANDQLVRYTDISGRTTEYFYEGLAQVTKKVLPNGLAIHYEYDKERNLTGLINENGERYTLEYDRNERLVREIGFDGREQRYQYDKAGFLVAHIDGSPSNAHEAQQVTTTFSRDHLGRLTEKHSPDGDISTFAYDNAGRLTEANNQSQTLSFHYDALGRLIEEQQGNETLRHQYNSQGLRTQTQLPSGEALNYAFNAIGQLQAACFKDSTGNEQIITELKHNPLGLIAERQQGQLKSEYDYDAMGRLAEHRVLSQSQKHAVIQRHYHYTSSGNLEGIDDLNKGSTRYFYDAIDRLKEVEGFVNEQFDFDPANNLIQQSEQPKADHQAADSSSANADTVQKAQRFDEHSNVFSLDKAREEKQAQGNRLAFQGDRHFTYDQRGNLIKEARGKNGKLITSYTYNAQNQLVEVDNCGTKTQYQYDALGRRTKKTGTEQETEFLWDGDVLLSETQNEDQPKIYVFEPNTFKPLAQIQNNEIYHYHLDHLGTPQELTNNCGDIVWSARYKTYGNLALKDIDDVENNLRFQGQYFDQETGLHYNRHRYYNPNTGQFTQQDPIGLLGGLNNYQYAPNPVGWIDPLGLSCKEGTADIKMYQEGGQVHFVVEVHLNGNSMVTEQQSSGNFGSPAKIESGDFSGILGMEPVNVITTKLPDAQAAFEYQLSRAGTPDGSYCVDTNSCLTHVFDVLRAGGKQAVPDNSKRLTAGKYLKKPENGG</sequence>
<dbReference type="Gene3D" id="2.180.10.10">
    <property type="entry name" value="RHS repeat-associated core"/>
    <property type="match status" value="2"/>
</dbReference>
<dbReference type="InterPro" id="IPR022385">
    <property type="entry name" value="Rhs_assc_core"/>
</dbReference>
<reference evidence="5 6" key="1">
    <citation type="submission" date="2024-04" db="EMBL/GenBank/DDBJ databases">
        <title>Draft genome sequence of Sessilibacter corallicola NBRC 116591.</title>
        <authorList>
            <person name="Miyakawa T."/>
            <person name="Kusuya Y."/>
            <person name="Miura T."/>
        </authorList>
    </citation>
    <scope>NUCLEOTIDE SEQUENCE [LARGE SCALE GENOMIC DNA]</scope>
    <source>
        <strain evidence="5 6">KU-00831-HH</strain>
    </source>
</reference>
<dbReference type="Pfam" id="PF03527">
    <property type="entry name" value="RHS"/>
    <property type="match status" value="1"/>
</dbReference>
<keyword evidence="6" id="KW-1185">Reference proteome</keyword>
<dbReference type="RefSeq" id="WP_434556148.1">
    <property type="nucleotide sequence ID" value="NZ_BAABWN010000005.1"/>
</dbReference>
<accession>A0ABQ0A8L6</accession>
<evidence type="ECO:0000259" key="4">
    <source>
        <dbReference type="Pfam" id="PF25023"/>
    </source>
</evidence>
<feature type="region of interest" description="Disordered" evidence="2">
    <location>
        <begin position="401"/>
        <end position="423"/>
    </location>
</feature>
<protein>
    <submittedName>
        <fullName evidence="5">Uncharacterized protein</fullName>
    </submittedName>
</protein>
<dbReference type="PANTHER" id="PTHR32305:SF15">
    <property type="entry name" value="PROTEIN RHSA-RELATED"/>
    <property type="match status" value="1"/>
</dbReference>
<dbReference type="InterPro" id="IPR056823">
    <property type="entry name" value="TEN-like_YD-shell"/>
</dbReference>
<dbReference type="InterPro" id="IPR050708">
    <property type="entry name" value="T6SS_VgrG/RHS"/>
</dbReference>
<feature type="domain" description="RHS protein conserved region" evidence="3">
    <location>
        <begin position="559"/>
        <end position="593"/>
    </location>
</feature>
<dbReference type="InterPro" id="IPR006530">
    <property type="entry name" value="YD"/>
</dbReference>
<gene>
    <name evidence="5" type="ORF">NBRC116591_17940</name>
</gene>
<feature type="compositionally biased region" description="Polar residues" evidence="2">
    <location>
        <begin position="411"/>
        <end position="423"/>
    </location>
</feature>